<keyword evidence="2" id="KW-0645">Protease</keyword>
<dbReference type="AlphaFoldDB" id="A0A939HN87"/>
<accession>A0A939HN87</accession>
<dbReference type="GO" id="GO:0004177">
    <property type="term" value="F:aminopeptidase activity"/>
    <property type="evidence" value="ECO:0007669"/>
    <property type="project" value="UniProtKB-KW"/>
</dbReference>
<dbReference type="PANTHER" id="PTHR46112:SF8">
    <property type="entry name" value="CYTOPLASMIC PEPTIDASE PEPQ-RELATED"/>
    <property type="match status" value="1"/>
</dbReference>
<evidence type="ECO:0000313" key="2">
    <source>
        <dbReference type="EMBL" id="MBO1326130.1"/>
    </source>
</evidence>
<dbReference type="InterPro" id="IPR036005">
    <property type="entry name" value="Creatinase/aminopeptidase-like"/>
</dbReference>
<feature type="domain" description="Peptidase M24" evidence="1">
    <location>
        <begin position="17"/>
        <end position="181"/>
    </location>
</feature>
<comment type="caution">
    <text evidence="2">The sequence shown here is derived from an EMBL/GenBank/DDBJ whole genome shotgun (WGS) entry which is preliminary data.</text>
</comment>
<protein>
    <submittedName>
        <fullName evidence="2">Aminopeptidase P family protein</fullName>
    </submittedName>
</protein>
<dbReference type="SUPFAM" id="SSF55920">
    <property type="entry name" value="Creatinase/aminopeptidase"/>
    <property type="match status" value="1"/>
</dbReference>
<dbReference type="Pfam" id="PF00557">
    <property type="entry name" value="Peptidase_M24"/>
    <property type="match status" value="1"/>
</dbReference>
<keyword evidence="2" id="KW-0031">Aminopeptidase</keyword>
<dbReference type="PANTHER" id="PTHR46112">
    <property type="entry name" value="AMINOPEPTIDASE"/>
    <property type="match status" value="1"/>
</dbReference>
<evidence type="ECO:0000313" key="3">
    <source>
        <dbReference type="Proteomes" id="UP000664073"/>
    </source>
</evidence>
<dbReference type="InterPro" id="IPR050659">
    <property type="entry name" value="Peptidase_M24B"/>
</dbReference>
<dbReference type="RefSeq" id="WP_207846806.1">
    <property type="nucleotide sequence ID" value="NZ_JAFVMH010000007.1"/>
</dbReference>
<evidence type="ECO:0000259" key="1">
    <source>
        <dbReference type="Pfam" id="PF00557"/>
    </source>
</evidence>
<gene>
    <name evidence="2" type="ORF">J2D77_13320</name>
</gene>
<dbReference type="Gene3D" id="3.90.230.10">
    <property type="entry name" value="Creatinase/methionine aminopeptidase superfamily"/>
    <property type="match status" value="1"/>
</dbReference>
<sequence>MTATPHSDDARRAASLLAAQDRAVALFEAIGRELVRPGVTESALSEEIYALAEARFGVSSHWHRRVVRSGPHTLLPYVENPADRMIAPDDILFVDLGPIFDQWEADFGRTFVLGNDPDKLRLRDSLAPVFDQVSAEFDAHPDITGEELYARACAAAERAGWRFGGSIAGHLVGDFPHETIPGDRVASYIMPGSTTRLRGVDASGRALHWILEIHLVDREKQIGGFYEQLLTVREPAC</sequence>
<dbReference type="EMBL" id="JAFVMH010000007">
    <property type="protein sequence ID" value="MBO1326130.1"/>
    <property type="molecule type" value="Genomic_DNA"/>
</dbReference>
<name>A0A939HN87_9PROT</name>
<organism evidence="2 3">
    <name type="scientific">Acetobacter garciniae</name>
    <dbReference type="NCBI Taxonomy" id="2817435"/>
    <lineage>
        <taxon>Bacteria</taxon>
        <taxon>Pseudomonadati</taxon>
        <taxon>Pseudomonadota</taxon>
        <taxon>Alphaproteobacteria</taxon>
        <taxon>Acetobacterales</taxon>
        <taxon>Acetobacteraceae</taxon>
        <taxon>Acetobacter</taxon>
    </lineage>
</organism>
<keyword evidence="3" id="KW-1185">Reference proteome</keyword>
<dbReference type="InterPro" id="IPR000994">
    <property type="entry name" value="Pept_M24"/>
</dbReference>
<keyword evidence="2" id="KW-0378">Hydrolase</keyword>
<dbReference type="CDD" id="cd01066">
    <property type="entry name" value="APP_MetAP"/>
    <property type="match status" value="1"/>
</dbReference>
<reference evidence="2" key="1">
    <citation type="submission" date="2021-03" db="EMBL/GenBank/DDBJ databases">
        <title>The complete genome sequence of Acetobacter sp. TBRC 12339.</title>
        <authorList>
            <person name="Charoenyingcharoen P."/>
            <person name="Yukphan P."/>
        </authorList>
    </citation>
    <scope>NUCLEOTIDE SEQUENCE</scope>
    <source>
        <strain evidence="2">TBRC 12339</strain>
    </source>
</reference>
<dbReference type="Proteomes" id="UP000664073">
    <property type="component" value="Unassembled WGS sequence"/>
</dbReference>
<proteinExistence type="predicted"/>